<comment type="caution">
    <text evidence="2">The sequence shown here is derived from an EMBL/GenBank/DDBJ whole genome shotgun (WGS) entry which is preliminary data.</text>
</comment>
<keyword evidence="3" id="KW-1185">Reference proteome</keyword>
<dbReference type="InterPro" id="IPR008030">
    <property type="entry name" value="NmrA-like"/>
</dbReference>
<gene>
    <name evidence="2" type="ORF">AC579_2834</name>
</gene>
<proteinExistence type="predicted"/>
<evidence type="ECO:0000313" key="2">
    <source>
        <dbReference type="EMBL" id="KXS94520.1"/>
    </source>
</evidence>
<dbReference type="OrthoDB" id="419598at2759"/>
<evidence type="ECO:0000259" key="1">
    <source>
        <dbReference type="Pfam" id="PF05368"/>
    </source>
</evidence>
<evidence type="ECO:0000313" key="3">
    <source>
        <dbReference type="Proteomes" id="UP000073492"/>
    </source>
</evidence>
<dbReference type="InterPro" id="IPR036291">
    <property type="entry name" value="NAD(P)-bd_dom_sf"/>
</dbReference>
<dbReference type="Pfam" id="PF05368">
    <property type="entry name" value="NmrA"/>
    <property type="match status" value="1"/>
</dbReference>
<dbReference type="Gene3D" id="3.40.50.720">
    <property type="entry name" value="NAD(P)-binding Rossmann-like Domain"/>
    <property type="match status" value="1"/>
</dbReference>
<name>A0A139GWF7_9PEZI</name>
<accession>A0A139GWF7</accession>
<sequence length="140" mass="15268">MASSSDLLFITGATGKQGTAILTHLASKWEGKLRLQCQSNSSAERLEQRYPSAEVIATDFKTTSSAKKLLENVTSAYPLTPGMHPDELALGMTFIEAAIQSHRSGVLKHLVFASEIHAQLTCLINHENKLEMEEVIIESG</sequence>
<dbReference type="SUPFAM" id="SSF51735">
    <property type="entry name" value="NAD(P)-binding Rossmann-fold domains"/>
    <property type="match status" value="1"/>
</dbReference>
<dbReference type="AlphaFoldDB" id="A0A139GWF7"/>
<protein>
    <recommendedName>
        <fullName evidence="1">NmrA-like domain-containing protein</fullName>
    </recommendedName>
</protein>
<reference evidence="2 3" key="1">
    <citation type="submission" date="2015-07" db="EMBL/GenBank/DDBJ databases">
        <title>Comparative genomics of the Sigatoka disease complex on banana suggests a link between parallel evolutionary changes in Pseudocercospora fijiensis and Pseudocercospora eumusae and increased virulence on the banana host.</title>
        <authorList>
            <person name="Chang T.-C."/>
            <person name="Salvucci A."/>
            <person name="Crous P.W."/>
            <person name="Stergiopoulos I."/>
        </authorList>
    </citation>
    <scope>NUCLEOTIDE SEQUENCE [LARGE SCALE GENOMIC DNA]</scope>
    <source>
        <strain evidence="2 3">CBS 116634</strain>
    </source>
</reference>
<feature type="domain" description="NmrA-like" evidence="1">
    <location>
        <begin position="6"/>
        <end position="136"/>
    </location>
</feature>
<dbReference type="Proteomes" id="UP000073492">
    <property type="component" value="Unassembled WGS sequence"/>
</dbReference>
<dbReference type="EMBL" id="LFZO01000970">
    <property type="protein sequence ID" value="KXS94520.1"/>
    <property type="molecule type" value="Genomic_DNA"/>
</dbReference>
<dbReference type="STRING" id="113226.A0A139GWF7"/>
<organism evidence="2 3">
    <name type="scientific">Pseudocercospora musae</name>
    <dbReference type="NCBI Taxonomy" id="113226"/>
    <lineage>
        <taxon>Eukaryota</taxon>
        <taxon>Fungi</taxon>
        <taxon>Dikarya</taxon>
        <taxon>Ascomycota</taxon>
        <taxon>Pezizomycotina</taxon>
        <taxon>Dothideomycetes</taxon>
        <taxon>Dothideomycetidae</taxon>
        <taxon>Mycosphaerellales</taxon>
        <taxon>Mycosphaerellaceae</taxon>
        <taxon>Pseudocercospora</taxon>
    </lineage>
</organism>